<dbReference type="KEGG" id="dqu:106748841"/>
<gene>
    <name evidence="11" type="primary">LOC106748841</name>
</gene>
<comment type="subcellular location">
    <subcellularLocation>
        <location evidence="1">Nucleus</location>
    </subcellularLocation>
</comment>
<keyword evidence="4" id="KW-0234">DNA repair</keyword>
<dbReference type="InterPro" id="IPR015381">
    <property type="entry name" value="XLF-like_N"/>
</dbReference>
<dbReference type="GeneID" id="106748841"/>
<dbReference type="CDD" id="cd22285">
    <property type="entry name" value="HD_XLF_N"/>
    <property type="match status" value="1"/>
</dbReference>
<name>A0A6P3XZ41_DINQU</name>
<evidence type="ECO:0000256" key="4">
    <source>
        <dbReference type="ARBA" id="ARBA00023204"/>
    </source>
</evidence>
<dbReference type="PANTHER" id="PTHR32235:SF1">
    <property type="entry name" value="NON-HOMOLOGOUS END-JOINING FACTOR 1"/>
    <property type="match status" value="1"/>
</dbReference>
<dbReference type="InterPro" id="IPR052287">
    <property type="entry name" value="NHEJ_factor"/>
</dbReference>
<keyword evidence="5" id="KW-0539">Nucleus</keyword>
<dbReference type="AlphaFoldDB" id="A0A6P3XZ41"/>
<keyword evidence="10" id="KW-1185">Reference proteome</keyword>
<feature type="domain" description="XLF-like N-terminal" evidence="9">
    <location>
        <begin position="11"/>
        <end position="107"/>
    </location>
</feature>
<keyword evidence="3" id="KW-0238">DNA-binding</keyword>
<evidence type="ECO:0000256" key="6">
    <source>
        <dbReference type="ARBA" id="ARBA00025747"/>
    </source>
</evidence>
<evidence type="ECO:0000256" key="8">
    <source>
        <dbReference type="SAM" id="MobiDB-lite"/>
    </source>
</evidence>
<dbReference type="PANTHER" id="PTHR32235">
    <property type="entry name" value="NON-HOMOLOGOUS END-JOINING FACTOR 1"/>
    <property type="match status" value="1"/>
</dbReference>
<evidence type="ECO:0000313" key="10">
    <source>
        <dbReference type="Proteomes" id="UP000515204"/>
    </source>
</evidence>
<dbReference type="GO" id="GO:0032807">
    <property type="term" value="C:DNA ligase IV complex"/>
    <property type="evidence" value="ECO:0007669"/>
    <property type="project" value="TreeGrafter"/>
</dbReference>
<dbReference type="Gene3D" id="1.10.287.450">
    <property type="entry name" value="Helix hairpin bin"/>
    <property type="match status" value="1"/>
</dbReference>
<organism evidence="10 11">
    <name type="scientific">Dinoponera quadriceps</name>
    <name type="common">South American ant</name>
    <dbReference type="NCBI Taxonomy" id="609295"/>
    <lineage>
        <taxon>Eukaryota</taxon>
        <taxon>Metazoa</taxon>
        <taxon>Ecdysozoa</taxon>
        <taxon>Arthropoda</taxon>
        <taxon>Hexapoda</taxon>
        <taxon>Insecta</taxon>
        <taxon>Pterygota</taxon>
        <taxon>Neoptera</taxon>
        <taxon>Endopterygota</taxon>
        <taxon>Hymenoptera</taxon>
        <taxon>Apocrita</taxon>
        <taxon>Aculeata</taxon>
        <taxon>Formicoidea</taxon>
        <taxon>Formicidae</taxon>
        <taxon>Ponerinae</taxon>
        <taxon>Ponerini</taxon>
        <taxon>Dinoponera</taxon>
    </lineage>
</organism>
<feature type="region of interest" description="Disordered" evidence="8">
    <location>
        <begin position="234"/>
        <end position="266"/>
    </location>
</feature>
<accession>A0A6P3XZ41</accession>
<dbReference type="Pfam" id="PF09302">
    <property type="entry name" value="XLF"/>
    <property type="match status" value="1"/>
</dbReference>
<dbReference type="Proteomes" id="UP000515204">
    <property type="component" value="Unplaced"/>
</dbReference>
<evidence type="ECO:0000259" key="9">
    <source>
        <dbReference type="Pfam" id="PF09302"/>
    </source>
</evidence>
<comment type="similarity">
    <text evidence="6">Belongs to the XRCC4-XLF family. XLF subfamily.</text>
</comment>
<dbReference type="Gene3D" id="2.170.210.10">
    <property type="entry name" value="DNA double-strand break repair and VJ recombination XRCC4, N-terminal"/>
    <property type="match status" value="1"/>
</dbReference>
<dbReference type="GO" id="GO:0006303">
    <property type="term" value="P:double-strand break repair via nonhomologous end joining"/>
    <property type="evidence" value="ECO:0007669"/>
    <property type="project" value="TreeGrafter"/>
</dbReference>
<evidence type="ECO:0000256" key="5">
    <source>
        <dbReference type="ARBA" id="ARBA00023242"/>
    </source>
</evidence>
<feature type="compositionally biased region" description="Basic and acidic residues" evidence="8">
    <location>
        <begin position="234"/>
        <end position="254"/>
    </location>
</feature>
<dbReference type="GO" id="GO:0045027">
    <property type="term" value="F:DNA end binding"/>
    <property type="evidence" value="ECO:0007669"/>
    <property type="project" value="TreeGrafter"/>
</dbReference>
<protein>
    <recommendedName>
        <fullName evidence="7">Non-homologous end-joining factor 1</fullName>
    </recommendedName>
</protein>
<evidence type="ECO:0000256" key="3">
    <source>
        <dbReference type="ARBA" id="ARBA00023125"/>
    </source>
</evidence>
<proteinExistence type="inferred from homology"/>
<dbReference type="OrthoDB" id="2155935at2759"/>
<evidence type="ECO:0000256" key="2">
    <source>
        <dbReference type="ARBA" id="ARBA00022763"/>
    </source>
</evidence>
<evidence type="ECO:0000256" key="1">
    <source>
        <dbReference type="ARBA" id="ARBA00004123"/>
    </source>
</evidence>
<reference evidence="11" key="1">
    <citation type="submission" date="2025-08" db="UniProtKB">
        <authorList>
            <consortium name="RefSeq"/>
        </authorList>
    </citation>
    <scope>IDENTIFICATION</scope>
</reference>
<sequence>MVSSSCEQRVWRNLEIDNKAHVICFIRNNESWKVILTDLIEIWIEYLTHETMFRKCQALNPLLRPLEAIDWKQLVMDMLNDIPKHVVEASVFQIKLRKDQGFIKLKFWIDLVKGTPRQFWENVTMPFCLSSMEIVRQHEILLDLVRKKDEEIAEYKAGGAELIRKYIATKPFNEELFQTDTAVSVATDFAKAFQSVLNCCNTITLPRTHVKIEPAEASTNGASDDVSGIEENRLVNLSKDEPVEETRQNESYKDEESEENKCQVNPSACGSSIWKLSNTSHSIQKSLKKKKKTLSDLIL</sequence>
<evidence type="ECO:0000256" key="7">
    <source>
        <dbReference type="ARBA" id="ARBA00044529"/>
    </source>
</evidence>
<evidence type="ECO:0000313" key="11">
    <source>
        <dbReference type="RefSeq" id="XP_014483208.1"/>
    </source>
</evidence>
<dbReference type="InterPro" id="IPR038051">
    <property type="entry name" value="XRCC4-like_N_sf"/>
</dbReference>
<dbReference type="RefSeq" id="XP_014483208.1">
    <property type="nucleotide sequence ID" value="XM_014627722.1"/>
</dbReference>
<keyword evidence="2" id="KW-0227">DNA damage</keyword>